<gene>
    <name evidence="3" type="ORF">PROFUN_06963</name>
</gene>
<feature type="compositionally biased region" description="Acidic residues" evidence="1">
    <location>
        <begin position="292"/>
        <end position="301"/>
    </location>
</feature>
<comment type="caution">
    <text evidence="3">The sequence shown here is derived from an EMBL/GenBank/DDBJ whole genome shotgun (WGS) entry which is preliminary data.</text>
</comment>
<keyword evidence="2" id="KW-0472">Membrane</keyword>
<proteinExistence type="predicted"/>
<feature type="region of interest" description="Disordered" evidence="1">
    <location>
        <begin position="285"/>
        <end position="318"/>
    </location>
</feature>
<keyword evidence="2" id="KW-1133">Transmembrane helix</keyword>
<keyword evidence="2" id="KW-0812">Transmembrane</keyword>
<keyword evidence="4" id="KW-1185">Reference proteome</keyword>
<dbReference type="InParanoid" id="A0A2P6NN99"/>
<feature type="compositionally biased region" description="Basic and acidic residues" evidence="1">
    <location>
        <begin position="302"/>
        <end position="314"/>
    </location>
</feature>
<evidence type="ECO:0000256" key="2">
    <source>
        <dbReference type="SAM" id="Phobius"/>
    </source>
</evidence>
<evidence type="ECO:0000256" key="1">
    <source>
        <dbReference type="SAM" id="MobiDB-lite"/>
    </source>
</evidence>
<protein>
    <submittedName>
        <fullName evidence="3">Uncharacterized protein</fullName>
    </submittedName>
</protein>
<evidence type="ECO:0000313" key="4">
    <source>
        <dbReference type="Proteomes" id="UP000241769"/>
    </source>
</evidence>
<organism evidence="3 4">
    <name type="scientific">Planoprotostelium fungivorum</name>
    <dbReference type="NCBI Taxonomy" id="1890364"/>
    <lineage>
        <taxon>Eukaryota</taxon>
        <taxon>Amoebozoa</taxon>
        <taxon>Evosea</taxon>
        <taxon>Variosea</taxon>
        <taxon>Cavosteliida</taxon>
        <taxon>Cavosteliaceae</taxon>
        <taxon>Planoprotostelium</taxon>
    </lineage>
</organism>
<accession>A0A2P6NN99</accession>
<name>A0A2P6NN99_9EUKA</name>
<dbReference type="AlphaFoldDB" id="A0A2P6NN99"/>
<reference evidence="3 4" key="1">
    <citation type="journal article" date="2018" name="Genome Biol. Evol.">
        <title>Multiple Roots of Fruiting Body Formation in Amoebozoa.</title>
        <authorList>
            <person name="Hillmann F."/>
            <person name="Forbes G."/>
            <person name="Novohradska S."/>
            <person name="Ferling I."/>
            <person name="Riege K."/>
            <person name="Groth M."/>
            <person name="Westermann M."/>
            <person name="Marz M."/>
            <person name="Spaller T."/>
            <person name="Winckler T."/>
            <person name="Schaap P."/>
            <person name="Glockner G."/>
        </authorList>
    </citation>
    <scope>NUCLEOTIDE SEQUENCE [LARGE SCALE GENOMIC DNA]</scope>
    <source>
        <strain evidence="3 4">Jena</strain>
    </source>
</reference>
<dbReference type="EMBL" id="MDYQ01000045">
    <property type="protein sequence ID" value="PRP85417.1"/>
    <property type="molecule type" value="Genomic_DNA"/>
</dbReference>
<sequence>MNPNQQGYPTVYQGQPTAYPPGQYPPTAYATSAYGSMGQPQPQAVVMQHQTIDVNTNHHHQHGYQHIGEPEPWRIHDVYFKWCIPTDFPYAPPWWVSWRHEKECGNGGDCFWRFIIFFFTFPFALVLSLLGIVLWPFVACFSCFCGDSKIVRRKFWRGIACNCLGAYSWFCGGVKDNSEACCKCCDGCCCIADSCCTCCRGCCSGLCFLLCALRRLITTPSLNKYSYDLIAALPTSKLCVVPENLKALLRFSDLYRHSSLMALYPSPAQQESRRQVETAVESYLHRNHRENEDDDHTEEVETESKEEMTEDNRPEVSAQLSSTAIKYIQLSMLALVQEPKSTKRTQGSDDVQ</sequence>
<evidence type="ECO:0000313" key="3">
    <source>
        <dbReference type="EMBL" id="PRP85417.1"/>
    </source>
</evidence>
<feature type="transmembrane region" description="Helical" evidence="2">
    <location>
        <begin position="111"/>
        <end position="144"/>
    </location>
</feature>
<dbReference type="Proteomes" id="UP000241769">
    <property type="component" value="Unassembled WGS sequence"/>
</dbReference>